<feature type="region of interest" description="Disordered" evidence="1">
    <location>
        <begin position="1"/>
        <end position="26"/>
    </location>
</feature>
<dbReference type="EMBL" id="BLKX01000002">
    <property type="protein sequence ID" value="GFG82979.1"/>
    <property type="molecule type" value="Genomic_DNA"/>
</dbReference>
<evidence type="ECO:0000313" key="3">
    <source>
        <dbReference type="Proteomes" id="UP000465240"/>
    </source>
</evidence>
<evidence type="ECO:0000256" key="1">
    <source>
        <dbReference type="SAM" id="MobiDB-lite"/>
    </source>
</evidence>
<organism evidence="2 3">
    <name type="scientific">Mycobacterium paragordonae</name>
    <dbReference type="NCBI Taxonomy" id="1389713"/>
    <lineage>
        <taxon>Bacteria</taxon>
        <taxon>Bacillati</taxon>
        <taxon>Actinomycetota</taxon>
        <taxon>Actinomycetes</taxon>
        <taxon>Mycobacteriales</taxon>
        <taxon>Mycobacteriaceae</taxon>
        <taxon>Mycobacterium</taxon>
    </lineage>
</organism>
<dbReference type="Proteomes" id="UP000465240">
    <property type="component" value="Unassembled WGS sequence"/>
</dbReference>
<evidence type="ECO:0000313" key="2">
    <source>
        <dbReference type="EMBL" id="GFG82979.1"/>
    </source>
</evidence>
<name>A0ABQ1CEX5_9MYCO</name>
<keyword evidence="3" id="KW-1185">Reference proteome</keyword>
<gene>
    <name evidence="2" type="ORF">MPRG_62550</name>
</gene>
<reference evidence="2 3" key="1">
    <citation type="journal article" date="2019" name="Emerg. Microbes Infect.">
        <title>Comprehensive subspecies identification of 175 nontuberculous mycobacteria species based on 7547 genomic profiles.</title>
        <authorList>
            <person name="Matsumoto Y."/>
            <person name="Kinjo T."/>
            <person name="Motooka D."/>
            <person name="Nabeya D."/>
            <person name="Jung N."/>
            <person name="Uechi K."/>
            <person name="Horii T."/>
            <person name="Iida T."/>
            <person name="Fujita J."/>
            <person name="Nakamura S."/>
        </authorList>
    </citation>
    <scope>NUCLEOTIDE SEQUENCE [LARGE SCALE GENOMIC DNA]</scope>
    <source>
        <strain evidence="2 3">JCM 18565</strain>
    </source>
</reference>
<proteinExistence type="predicted"/>
<geneLocation type="plasmid" evidence="2">
    <name>pJCM18565</name>
</geneLocation>
<sequence length="116" mass="12475">MEGLPYASPARRSTSDEVGPDANGPRQVVPLVTHGLLSAHHSPVNEGGGWLGICHFTAVKWESLLKTRISWAFLVKSAYQDGDARFASTDLASLGREFRFPAAPCDSVIGEQRGPV</sequence>
<comment type="caution">
    <text evidence="2">The sequence shown here is derived from an EMBL/GenBank/DDBJ whole genome shotgun (WGS) entry which is preliminary data.</text>
</comment>
<protein>
    <submittedName>
        <fullName evidence="2">Uncharacterized protein</fullName>
    </submittedName>
</protein>
<keyword evidence="2" id="KW-0614">Plasmid</keyword>
<accession>A0ABQ1CEX5</accession>